<feature type="region of interest" description="Disordered" evidence="1">
    <location>
        <begin position="52"/>
        <end position="71"/>
    </location>
</feature>
<evidence type="ECO:0000256" key="2">
    <source>
        <dbReference type="SAM" id="Phobius"/>
    </source>
</evidence>
<dbReference type="EMBL" id="MDYL01000015">
    <property type="protein sequence ID" value="OQD73343.1"/>
    <property type="molecule type" value="Genomic_DNA"/>
</dbReference>
<name>A0A1V6P958_PENDC</name>
<keyword evidence="2" id="KW-0472">Membrane</keyword>
<evidence type="ECO:0000256" key="1">
    <source>
        <dbReference type="SAM" id="MobiDB-lite"/>
    </source>
</evidence>
<keyword evidence="2" id="KW-1133">Transmembrane helix</keyword>
<organism evidence="3 4">
    <name type="scientific">Penicillium decumbens</name>
    <dbReference type="NCBI Taxonomy" id="69771"/>
    <lineage>
        <taxon>Eukaryota</taxon>
        <taxon>Fungi</taxon>
        <taxon>Dikarya</taxon>
        <taxon>Ascomycota</taxon>
        <taxon>Pezizomycotina</taxon>
        <taxon>Eurotiomycetes</taxon>
        <taxon>Eurotiomycetidae</taxon>
        <taxon>Eurotiales</taxon>
        <taxon>Aspergillaceae</taxon>
        <taxon>Penicillium</taxon>
    </lineage>
</organism>
<dbReference type="AlphaFoldDB" id="A0A1V6P958"/>
<comment type="caution">
    <text evidence="3">The sequence shown here is derived from an EMBL/GenBank/DDBJ whole genome shotgun (WGS) entry which is preliminary data.</text>
</comment>
<evidence type="ECO:0000313" key="3">
    <source>
        <dbReference type="EMBL" id="OQD73343.1"/>
    </source>
</evidence>
<accession>A0A1V6P958</accession>
<protein>
    <submittedName>
        <fullName evidence="3">Uncharacterized protein</fullName>
    </submittedName>
</protein>
<proteinExistence type="predicted"/>
<keyword evidence="4" id="KW-1185">Reference proteome</keyword>
<feature type="transmembrane region" description="Helical" evidence="2">
    <location>
        <begin position="20"/>
        <end position="41"/>
    </location>
</feature>
<keyword evidence="2" id="KW-0812">Transmembrane</keyword>
<reference evidence="4" key="1">
    <citation type="journal article" date="2017" name="Nat. Microbiol.">
        <title>Global analysis of biosynthetic gene clusters reveals vast potential of secondary metabolite production in Penicillium species.</title>
        <authorList>
            <person name="Nielsen J.C."/>
            <person name="Grijseels S."/>
            <person name="Prigent S."/>
            <person name="Ji B."/>
            <person name="Dainat J."/>
            <person name="Nielsen K.F."/>
            <person name="Frisvad J.C."/>
            <person name="Workman M."/>
            <person name="Nielsen J."/>
        </authorList>
    </citation>
    <scope>NUCLEOTIDE SEQUENCE [LARGE SCALE GENOMIC DNA]</scope>
    <source>
        <strain evidence="4">IBT 11843</strain>
    </source>
</reference>
<gene>
    <name evidence="3" type="ORF">PENDEC_c015G06164</name>
</gene>
<feature type="compositionally biased region" description="Polar residues" evidence="1">
    <location>
        <begin position="52"/>
        <end position="65"/>
    </location>
</feature>
<dbReference type="Proteomes" id="UP000191522">
    <property type="component" value="Unassembled WGS sequence"/>
</dbReference>
<sequence>MTPPTPESTPIQKSKKSTPYTFRTIAIILLSLATTTSAIPLKPTNASNIITHRTVPPTNESNLTSRAAPPYPDRCKTNANCDWGYYCNERGF</sequence>
<evidence type="ECO:0000313" key="4">
    <source>
        <dbReference type="Proteomes" id="UP000191522"/>
    </source>
</evidence>